<evidence type="ECO:0000313" key="3">
    <source>
        <dbReference type="Proteomes" id="UP000555564"/>
    </source>
</evidence>
<keyword evidence="2" id="KW-0808">Transferase</keyword>
<keyword evidence="3" id="KW-1185">Reference proteome</keyword>
<dbReference type="InterPro" id="IPR016181">
    <property type="entry name" value="Acyl_CoA_acyltransferase"/>
</dbReference>
<proteinExistence type="predicted"/>
<dbReference type="GO" id="GO:0016747">
    <property type="term" value="F:acyltransferase activity, transferring groups other than amino-acyl groups"/>
    <property type="evidence" value="ECO:0007669"/>
    <property type="project" value="InterPro"/>
</dbReference>
<protein>
    <submittedName>
        <fullName evidence="2">GNAT superfamily N-acetyltransferase</fullName>
    </submittedName>
</protein>
<evidence type="ECO:0000259" key="1">
    <source>
        <dbReference type="PROSITE" id="PS51186"/>
    </source>
</evidence>
<gene>
    <name evidence="2" type="ORF">BJ992_002407</name>
</gene>
<dbReference type="InterPro" id="IPR000182">
    <property type="entry name" value="GNAT_dom"/>
</dbReference>
<dbReference type="AlphaFoldDB" id="A0A7X0ICZ2"/>
<dbReference type="Pfam" id="PF00583">
    <property type="entry name" value="Acetyltransf_1"/>
    <property type="match status" value="1"/>
</dbReference>
<reference evidence="2 3" key="1">
    <citation type="submission" date="2020-08" db="EMBL/GenBank/DDBJ databases">
        <title>Sequencing the genomes of 1000 actinobacteria strains.</title>
        <authorList>
            <person name="Klenk H.-P."/>
        </authorList>
    </citation>
    <scope>NUCLEOTIDE SEQUENCE [LARGE SCALE GENOMIC DNA]</scope>
    <source>
        <strain evidence="2 3">DSM 44936</strain>
    </source>
</reference>
<accession>A0A7X0ICZ2</accession>
<organism evidence="2 3">
    <name type="scientific">Sphaerisporangium rubeum</name>
    <dbReference type="NCBI Taxonomy" id="321317"/>
    <lineage>
        <taxon>Bacteria</taxon>
        <taxon>Bacillati</taxon>
        <taxon>Actinomycetota</taxon>
        <taxon>Actinomycetes</taxon>
        <taxon>Streptosporangiales</taxon>
        <taxon>Streptosporangiaceae</taxon>
        <taxon>Sphaerisporangium</taxon>
    </lineage>
</organism>
<dbReference type="Gene3D" id="3.40.630.30">
    <property type="match status" value="1"/>
</dbReference>
<dbReference type="EMBL" id="JACHIU010000001">
    <property type="protein sequence ID" value="MBB6472976.1"/>
    <property type="molecule type" value="Genomic_DNA"/>
</dbReference>
<dbReference type="PROSITE" id="PS51186">
    <property type="entry name" value="GNAT"/>
    <property type="match status" value="1"/>
</dbReference>
<dbReference type="RefSeq" id="WP_221474778.1">
    <property type="nucleotide sequence ID" value="NZ_BAAALO010000032.1"/>
</dbReference>
<evidence type="ECO:0000313" key="2">
    <source>
        <dbReference type="EMBL" id="MBB6472976.1"/>
    </source>
</evidence>
<dbReference type="SUPFAM" id="SSF55729">
    <property type="entry name" value="Acyl-CoA N-acyltransferases (Nat)"/>
    <property type="match status" value="1"/>
</dbReference>
<dbReference type="Proteomes" id="UP000555564">
    <property type="component" value="Unassembled WGS sequence"/>
</dbReference>
<name>A0A7X0ICZ2_9ACTN</name>
<sequence length="262" mass="27912">MAWRHLMAAPTVPAAVAEASARESARFGCSIERLTVPAEGGPAFPPVREAVLASAADVVILRYPAERVDWFAKLLTLGRTAVLADSLVYWRLPVGRGRAARSRADLRWSPLGDPAVAESLVLDIFAGYAGHYLANPLFDPAAATAGYAEWARGSAAEGVCLALYQTGEGEPRAVGLATVEDDGPCTEILLAGIVSAAQGRGLYAYLLAAVEERARARGAGEIVISTQGHHTRVQRAWSRYGFEPVRTFLTVHLVRPGLLPQA</sequence>
<feature type="domain" description="N-acetyltransferase" evidence="1">
    <location>
        <begin position="114"/>
        <end position="262"/>
    </location>
</feature>
<comment type="caution">
    <text evidence="2">The sequence shown here is derived from an EMBL/GenBank/DDBJ whole genome shotgun (WGS) entry which is preliminary data.</text>
</comment>